<reference evidence="3 4" key="1">
    <citation type="submission" date="2022-10" db="EMBL/GenBank/DDBJ databases">
        <title>Draft genome assembly of moderately radiation resistant bacterium Metabacillus halosaccharovorans.</title>
        <authorList>
            <person name="Pal S."/>
            <person name="Gopinathan A."/>
        </authorList>
    </citation>
    <scope>NUCLEOTIDE SEQUENCE [LARGE SCALE GENOMIC DNA]</scope>
    <source>
        <strain evidence="3 4">VITHBRA001</strain>
    </source>
</reference>
<evidence type="ECO:0000313" key="3">
    <source>
        <dbReference type="EMBL" id="MCV9886359.1"/>
    </source>
</evidence>
<dbReference type="EMBL" id="JAOYEY010000037">
    <property type="protein sequence ID" value="MCV9886359.1"/>
    <property type="molecule type" value="Genomic_DNA"/>
</dbReference>
<dbReference type="InterPro" id="IPR052515">
    <property type="entry name" value="Gfo/Idh/MocA_Oxidoreductase"/>
</dbReference>
<evidence type="ECO:0000313" key="4">
    <source>
        <dbReference type="Proteomes" id="UP001526147"/>
    </source>
</evidence>
<dbReference type="SUPFAM" id="SSF51735">
    <property type="entry name" value="NAD(P)-binding Rossmann-fold domains"/>
    <property type="match status" value="1"/>
</dbReference>
<sequence>MSKVKVGFVGVGGIAAVHLRNIAKNPDAAVVAVCDIAEENARRAGEEYNASAYTDFNVMLSNENLDALFICVPPFAHGDMEEKAARHGIHLMVEKPVGLDMNSVEKKLEAINDAGILCATGYCLRYLDTVAIAKEFLSGKEIAMVRGYYLTSFVKTPWFREMEKSGGQLVEQATHIVDLMRYLAGDIVAVSADMNLNVLKDIQGMNIPDVSSINVTFASDAVGHLDCSLTQPDHRMGLEVLGNGFRVEVNGTDVTIIDGEKTTTYTSKVDFYEIQDHAFIDAVKTKNKDFILSTYENGLKTLNVTLAANRSNEKGIIVQL</sequence>
<protein>
    <submittedName>
        <fullName evidence="3">Gfo/Idh/MocA family oxidoreductase</fullName>
    </submittedName>
</protein>
<dbReference type="Pfam" id="PF22725">
    <property type="entry name" value="GFO_IDH_MocA_C3"/>
    <property type="match status" value="1"/>
</dbReference>
<accession>A0ABT3DHH9</accession>
<dbReference type="InterPro" id="IPR055170">
    <property type="entry name" value="GFO_IDH_MocA-like_dom"/>
</dbReference>
<keyword evidence="4" id="KW-1185">Reference proteome</keyword>
<dbReference type="Pfam" id="PF01408">
    <property type="entry name" value="GFO_IDH_MocA"/>
    <property type="match status" value="1"/>
</dbReference>
<dbReference type="Gene3D" id="3.40.50.720">
    <property type="entry name" value="NAD(P)-binding Rossmann-like Domain"/>
    <property type="match status" value="1"/>
</dbReference>
<name>A0ABT3DHH9_9BACI</name>
<dbReference type="PANTHER" id="PTHR43249">
    <property type="entry name" value="UDP-N-ACETYL-2-AMINO-2-DEOXY-D-GLUCURONATE OXIDASE"/>
    <property type="match status" value="1"/>
</dbReference>
<feature type="domain" description="Gfo/Idh/MocA-like oxidoreductase N-terminal" evidence="1">
    <location>
        <begin position="4"/>
        <end position="121"/>
    </location>
</feature>
<dbReference type="Proteomes" id="UP001526147">
    <property type="component" value="Unassembled WGS sequence"/>
</dbReference>
<dbReference type="Gene3D" id="3.30.360.10">
    <property type="entry name" value="Dihydrodipicolinate Reductase, domain 2"/>
    <property type="match status" value="1"/>
</dbReference>
<dbReference type="SUPFAM" id="SSF55347">
    <property type="entry name" value="Glyceraldehyde-3-phosphate dehydrogenase-like, C-terminal domain"/>
    <property type="match status" value="1"/>
</dbReference>
<comment type="caution">
    <text evidence="3">The sequence shown here is derived from an EMBL/GenBank/DDBJ whole genome shotgun (WGS) entry which is preliminary data.</text>
</comment>
<dbReference type="InterPro" id="IPR000683">
    <property type="entry name" value="Gfo/Idh/MocA-like_OxRdtase_N"/>
</dbReference>
<organism evidence="3 4">
    <name type="scientific">Metabacillus halosaccharovorans</name>
    <dbReference type="NCBI Taxonomy" id="930124"/>
    <lineage>
        <taxon>Bacteria</taxon>
        <taxon>Bacillati</taxon>
        <taxon>Bacillota</taxon>
        <taxon>Bacilli</taxon>
        <taxon>Bacillales</taxon>
        <taxon>Bacillaceae</taxon>
        <taxon>Metabacillus</taxon>
    </lineage>
</organism>
<gene>
    <name evidence="3" type="ORF">OIH86_11880</name>
</gene>
<evidence type="ECO:0000259" key="1">
    <source>
        <dbReference type="Pfam" id="PF01408"/>
    </source>
</evidence>
<dbReference type="PANTHER" id="PTHR43249:SF1">
    <property type="entry name" value="D-GLUCOSIDE 3-DEHYDROGENASE"/>
    <property type="match status" value="1"/>
</dbReference>
<evidence type="ECO:0000259" key="2">
    <source>
        <dbReference type="Pfam" id="PF22725"/>
    </source>
</evidence>
<proteinExistence type="predicted"/>
<dbReference type="RefSeq" id="WP_264142987.1">
    <property type="nucleotide sequence ID" value="NZ_JAOYEY010000037.1"/>
</dbReference>
<feature type="domain" description="GFO/IDH/MocA-like oxidoreductase" evidence="2">
    <location>
        <begin position="142"/>
        <end position="255"/>
    </location>
</feature>
<dbReference type="InterPro" id="IPR036291">
    <property type="entry name" value="NAD(P)-bd_dom_sf"/>
</dbReference>